<evidence type="ECO:0000259" key="2">
    <source>
        <dbReference type="PROSITE" id="PS51048"/>
    </source>
</evidence>
<dbReference type="AlphaFoldDB" id="A0A1E4TJW9"/>
<evidence type="ECO:0000256" key="1">
    <source>
        <dbReference type="SAM" id="MobiDB-lite"/>
    </source>
</evidence>
<dbReference type="PROSITE" id="PS51048">
    <property type="entry name" value="SGS"/>
    <property type="match status" value="1"/>
</dbReference>
<dbReference type="EMBL" id="KV453841">
    <property type="protein sequence ID" value="ODV92074.1"/>
    <property type="molecule type" value="Genomic_DNA"/>
</dbReference>
<feature type="region of interest" description="Disordered" evidence="1">
    <location>
        <begin position="248"/>
        <end position="347"/>
    </location>
</feature>
<feature type="compositionally biased region" description="Low complexity" evidence="1">
    <location>
        <begin position="259"/>
        <end position="278"/>
    </location>
</feature>
<dbReference type="SUPFAM" id="SSF48452">
    <property type="entry name" value="TPR-like"/>
    <property type="match status" value="1"/>
</dbReference>
<reference evidence="4" key="1">
    <citation type="submission" date="2016-02" db="EMBL/GenBank/DDBJ databases">
        <title>Comparative genomics of biotechnologically important yeasts.</title>
        <authorList>
            <consortium name="DOE Joint Genome Institute"/>
            <person name="Riley R."/>
            <person name="Haridas S."/>
            <person name="Wolfe K.H."/>
            <person name="Lopes M.R."/>
            <person name="Hittinger C.T."/>
            <person name="Goker M."/>
            <person name="Salamov A."/>
            <person name="Wisecaver J."/>
            <person name="Long T.M."/>
            <person name="Aerts A.L."/>
            <person name="Barry K."/>
            <person name="Choi C."/>
            <person name="Clum A."/>
            <person name="Coughlan A.Y."/>
            <person name="Deshpande S."/>
            <person name="Douglass A.P."/>
            <person name="Hanson S.J."/>
            <person name="Klenk H.-P."/>
            <person name="Labutti K."/>
            <person name="Lapidus A."/>
            <person name="Lindquist E."/>
            <person name="Lipzen A."/>
            <person name="Meier-Kolthoff J.P."/>
            <person name="Ohm R.A."/>
            <person name="Otillar R.P."/>
            <person name="Pangilinan J."/>
            <person name="Peng Y."/>
            <person name="Rokas A."/>
            <person name="Rosa C.A."/>
            <person name="Scheuner C."/>
            <person name="Sibirny A.A."/>
            <person name="Slot J.C."/>
            <person name="Stielow J.B."/>
            <person name="Sun H."/>
            <person name="Kurtzman C.P."/>
            <person name="Blackwell M."/>
            <person name="Jeffries T.W."/>
            <person name="Grigoriev I.V."/>
        </authorList>
    </citation>
    <scope>NUCLEOTIDE SEQUENCE [LARGE SCALE GENOMIC DNA]</scope>
    <source>
        <strain evidence="4">NRRL Y-17796</strain>
    </source>
</reference>
<dbReference type="Proteomes" id="UP000095023">
    <property type="component" value="Unassembled WGS sequence"/>
</dbReference>
<proteinExistence type="predicted"/>
<dbReference type="OrthoDB" id="1898560at2759"/>
<dbReference type="InterPro" id="IPR011990">
    <property type="entry name" value="TPR-like_helical_dom_sf"/>
</dbReference>
<dbReference type="PANTHER" id="PTHR45862">
    <property type="entry name" value="PROTEIN SGT1 HOMOLOG"/>
    <property type="match status" value="1"/>
</dbReference>
<sequence length="399" mass="45205">MSEALKICKNLINNKQYEHAEDAISYYLSVDSSNVEIIELKAQLMYRQNDLYGALDYASKGVRLAREQNLPNAEIDCLTREAACLYALEDPRYKAVFELAERTSKLYDITNIPLMTWLNKIKKKAAKYGPPSVPRREELFKAYILQSHDNGKITINMVFYTTPRDITLKLDSELQRLRLRRYSSEFPGELYYNIDLSNYNVRWYGLTQRKNHVTLSLITSVDLAHIPIPPFDLSTCANNKGATNWRFSETQSTSSVPQEASHSATTTDSDSSEVAESTHAISSAPVAQEPPVSDAPVTKSTERIPDAAPQSKAAEESQTAKPKTQKNWDKIVAELDESEDELENATDPEQFFKALYRDVDEDARRAMMKSYYESGGTTLSTDWSDVGQRHVDYIPPSDH</sequence>
<dbReference type="InterPro" id="IPR007699">
    <property type="entry name" value="SGS_dom"/>
</dbReference>
<feature type="domain" description="SGS" evidence="2">
    <location>
        <begin position="316"/>
        <end position="399"/>
    </location>
</feature>
<keyword evidence="4" id="KW-1185">Reference proteome</keyword>
<evidence type="ECO:0000313" key="4">
    <source>
        <dbReference type="Proteomes" id="UP000095023"/>
    </source>
</evidence>
<feature type="compositionally biased region" description="Acidic residues" evidence="1">
    <location>
        <begin position="334"/>
        <end position="346"/>
    </location>
</feature>
<protein>
    <recommendedName>
        <fullName evidence="2">SGS domain-containing protein</fullName>
    </recommendedName>
</protein>
<dbReference type="Pfam" id="PF05002">
    <property type="entry name" value="SGS"/>
    <property type="match status" value="1"/>
</dbReference>
<accession>A0A1E4TJW9</accession>
<name>A0A1E4TJW9_9ASCO</name>
<dbReference type="GO" id="GO:0051087">
    <property type="term" value="F:protein-folding chaperone binding"/>
    <property type="evidence" value="ECO:0007669"/>
    <property type="project" value="InterPro"/>
</dbReference>
<dbReference type="InterPro" id="IPR044563">
    <property type="entry name" value="Sgt1-like"/>
</dbReference>
<organism evidence="3 4">
    <name type="scientific">Tortispora caseinolytica NRRL Y-17796</name>
    <dbReference type="NCBI Taxonomy" id="767744"/>
    <lineage>
        <taxon>Eukaryota</taxon>
        <taxon>Fungi</taxon>
        <taxon>Dikarya</taxon>
        <taxon>Ascomycota</taxon>
        <taxon>Saccharomycotina</taxon>
        <taxon>Trigonopsidomycetes</taxon>
        <taxon>Trigonopsidales</taxon>
        <taxon>Trigonopsidaceae</taxon>
        <taxon>Tortispora</taxon>
    </lineage>
</organism>
<gene>
    <name evidence="3" type="ORF">CANCADRAFT_55814</name>
</gene>
<feature type="compositionally biased region" description="Polar residues" evidence="1">
    <location>
        <begin position="248"/>
        <end position="258"/>
    </location>
</feature>
<evidence type="ECO:0000313" key="3">
    <source>
        <dbReference type="EMBL" id="ODV92074.1"/>
    </source>
</evidence>